<sequence length="588" mass="65479">MDVRFRKALGVLVVALFLAALAGTASAAETHVPKIDLPKWVIVPEDSSFSDVTLFCGLDAYDASTNTTPCYYSGTLTNATIVFNTTTGYPKLVTGKIGNAFEFKTGAGVSGSATLSSQQITIALWFKVIDDSDRNYIRLFDIGDLAIVWRSSDNKIYAQWISESGEGKAFISQSSLELGKWYFATFVLSFDTGESYIYIDADVDASTSITGGYTLTSSTFKIHPDTNGGDVIVDEVRVYDGKALSQDEVNLLYLAGRKKLSEPASFRQIFSPLIDLTRDRATFYAGLEVSTTDPSGYVPVPESAVNMSITSAEKLKSDYTNADFYYQGHYWYRADKIQFNLPIQFETIRTNGDFDDVIILDEDQKTYVYEREFKVTNPTGAKLNIVYSLDPTALGFSVLQYPQFELDGVRMVSWRPDENSSQLYLIRTDTLEPGEISTHWIRSIWTLSKEELNFPAKLEDFRNILDWQTAQKMAENAVKGKADTWVKVIKVSSNADVSNVTIYVPLKDVEDTNDVIEAVALTGSRETLQVEELEDGTIAVKVPADAFVSGEAEIKVFYNKETSWWKSILDRIMGMVKMIKSFFGFGGG</sequence>
<dbReference type="KEGG" id="tko:TK0074"/>
<reference evidence="1 2" key="1">
    <citation type="journal article" date="2005" name="Genome Res.">
        <title>Complete genome sequence of the hyperthermophilic archaeon Thermococcus kodakaraensis KOD1 and comparison with Pyrococcus genomes.</title>
        <authorList>
            <person name="Fukui T."/>
            <person name="Atomi H."/>
            <person name="Kanai T."/>
            <person name="Matsumi R."/>
            <person name="Fujiwara S."/>
            <person name="Imanaka T."/>
        </authorList>
    </citation>
    <scope>NUCLEOTIDE SEQUENCE [LARGE SCALE GENOMIC DNA]</scope>
    <source>
        <strain evidence="2">ATCC BAA-918 / JCM 12380 / KOD1</strain>
    </source>
</reference>
<dbReference type="AlphaFoldDB" id="Q5JEI1"/>
<name>Q5JEI1_THEKO</name>
<dbReference type="Pfam" id="PF13385">
    <property type="entry name" value="Laminin_G_3"/>
    <property type="match status" value="1"/>
</dbReference>
<dbReference type="EnsemblBacteria" id="BAD84263">
    <property type="protein sequence ID" value="BAD84263"/>
    <property type="gene ID" value="TK0074"/>
</dbReference>
<dbReference type="Gene3D" id="2.60.120.200">
    <property type="match status" value="1"/>
</dbReference>
<evidence type="ECO:0008006" key="3">
    <source>
        <dbReference type="Google" id="ProtNLM"/>
    </source>
</evidence>
<accession>Q5JEI1</accession>
<dbReference type="PATRIC" id="fig|69014.16.peg.77"/>
<evidence type="ECO:0000313" key="2">
    <source>
        <dbReference type="Proteomes" id="UP000000536"/>
    </source>
</evidence>
<gene>
    <name evidence="1" type="ordered locus">TK0074</name>
</gene>
<dbReference type="InParanoid" id="Q5JEI1"/>
<dbReference type="Proteomes" id="UP000000536">
    <property type="component" value="Chromosome"/>
</dbReference>
<dbReference type="InterPro" id="IPR013320">
    <property type="entry name" value="ConA-like_dom_sf"/>
</dbReference>
<organism evidence="1 2">
    <name type="scientific">Thermococcus kodakarensis (strain ATCC BAA-918 / JCM 12380 / KOD1)</name>
    <name type="common">Pyrococcus kodakaraensis (strain KOD1)</name>
    <dbReference type="NCBI Taxonomy" id="69014"/>
    <lineage>
        <taxon>Archaea</taxon>
        <taxon>Methanobacteriati</taxon>
        <taxon>Methanobacteriota</taxon>
        <taxon>Thermococci</taxon>
        <taxon>Thermococcales</taxon>
        <taxon>Thermococcaceae</taxon>
        <taxon>Thermococcus</taxon>
    </lineage>
</organism>
<dbReference type="SUPFAM" id="SSF49899">
    <property type="entry name" value="Concanavalin A-like lectins/glucanases"/>
    <property type="match status" value="1"/>
</dbReference>
<proteinExistence type="predicted"/>
<dbReference type="HOGENOM" id="CLU_468226_0_0_2"/>
<dbReference type="EMBL" id="AP006878">
    <property type="protein sequence ID" value="BAD84263.1"/>
    <property type="molecule type" value="Genomic_DNA"/>
</dbReference>
<dbReference type="STRING" id="69014.TK0074"/>
<evidence type="ECO:0000313" key="1">
    <source>
        <dbReference type="EMBL" id="BAD84263.1"/>
    </source>
</evidence>
<keyword evidence="2" id="KW-1185">Reference proteome</keyword>
<dbReference type="eggNOG" id="arCOG07813">
    <property type="taxonomic scope" value="Archaea"/>
</dbReference>
<protein>
    <recommendedName>
        <fullName evidence="3">LamG-like jellyroll fold domain-containing protein</fullName>
    </recommendedName>
</protein>